<feature type="compositionally biased region" description="Acidic residues" evidence="1">
    <location>
        <begin position="42"/>
        <end position="51"/>
    </location>
</feature>
<feature type="compositionally biased region" description="Basic and acidic residues" evidence="1">
    <location>
        <begin position="1"/>
        <end position="13"/>
    </location>
</feature>
<dbReference type="Gene3D" id="3.30.1490.40">
    <property type="match status" value="1"/>
</dbReference>
<dbReference type="OrthoDB" id="331341at2759"/>
<dbReference type="AlphaFoldDB" id="A0A7H9HND2"/>
<dbReference type="PANTHER" id="PTHR13138">
    <property type="entry name" value="PROTEIN LIN1"/>
    <property type="match status" value="1"/>
</dbReference>
<dbReference type="InterPro" id="IPR003169">
    <property type="entry name" value="GYF"/>
</dbReference>
<protein>
    <recommendedName>
        <fullName evidence="2">GYF domain-containing protein</fullName>
    </recommendedName>
</protein>
<dbReference type="Pfam" id="PF02213">
    <property type="entry name" value="GYF"/>
    <property type="match status" value="1"/>
</dbReference>
<keyword evidence="4" id="KW-1185">Reference proteome</keyword>
<dbReference type="InterPro" id="IPR039905">
    <property type="entry name" value="CD2BP2/Lin1"/>
</dbReference>
<dbReference type="PANTHER" id="PTHR13138:SF3">
    <property type="entry name" value="CD2 ANTIGEN CYTOPLASMIC TAIL-BINDING PROTEIN 2"/>
    <property type="match status" value="1"/>
</dbReference>
<evidence type="ECO:0000313" key="4">
    <source>
        <dbReference type="Proteomes" id="UP000510647"/>
    </source>
</evidence>
<sequence>MLYNDSKRAKIDQETINEADYEQEFEPLKKRPKIAVTGYESDSSDDEDSDNETVSKLDGKEKVPENNTEDDMFKIDQGSRNMSNDQYDEDIINDSPDTHLPDDGDIKVEAFNLEQEREEGCLDEAGNYIPTKEHDEDALQDQDLWINDFKDVQKAAASQKHAETSRRIENRKVQQSSRHYMIDEALLRFYFFLSHDGTIIDSLAKLNKRRKTGHQYVLNSINYISDLINILEQKGLEDVYLLSRSEVATSYKEECLNDSAVIDDCKSLIWSFRWLSKPTVVYGPYTNYQMQRWKSSYFKDNVVVRFHDDEDRPENWLDINSVTFM</sequence>
<feature type="region of interest" description="Disordered" evidence="1">
    <location>
        <begin position="1"/>
        <end position="84"/>
    </location>
</feature>
<dbReference type="SMART" id="SM00444">
    <property type="entry name" value="GYF"/>
    <property type="match status" value="1"/>
</dbReference>
<proteinExistence type="predicted"/>
<evidence type="ECO:0000259" key="2">
    <source>
        <dbReference type="PROSITE" id="PS50829"/>
    </source>
</evidence>
<dbReference type="Proteomes" id="UP000510647">
    <property type="component" value="Chromosome 2"/>
</dbReference>
<dbReference type="SUPFAM" id="SSF55277">
    <property type="entry name" value="GYF domain"/>
    <property type="match status" value="1"/>
</dbReference>
<gene>
    <name evidence="3" type="ORF">HG537_0B01150</name>
</gene>
<name>A0A7H9HND2_9SACH</name>
<feature type="domain" description="GYF" evidence="2">
    <location>
        <begin position="267"/>
        <end position="325"/>
    </location>
</feature>
<dbReference type="PROSITE" id="PS50829">
    <property type="entry name" value="GYF"/>
    <property type="match status" value="1"/>
</dbReference>
<accession>A0A7H9HND2</accession>
<dbReference type="InterPro" id="IPR035445">
    <property type="entry name" value="GYF-like_dom_sf"/>
</dbReference>
<organism evidence="3 4">
    <name type="scientific">Torulaspora globosa</name>
    <dbReference type="NCBI Taxonomy" id="48254"/>
    <lineage>
        <taxon>Eukaryota</taxon>
        <taxon>Fungi</taxon>
        <taxon>Dikarya</taxon>
        <taxon>Ascomycota</taxon>
        <taxon>Saccharomycotina</taxon>
        <taxon>Saccharomycetes</taxon>
        <taxon>Saccharomycetales</taxon>
        <taxon>Saccharomycetaceae</taxon>
        <taxon>Torulaspora</taxon>
    </lineage>
</organism>
<dbReference type="GO" id="GO:0005682">
    <property type="term" value="C:U5 snRNP"/>
    <property type="evidence" value="ECO:0007669"/>
    <property type="project" value="InterPro"/>
</dbReference>
<feature type="compositionally biased region" description="Acidic residues" evidence="1">
    <location>
        <begin position="15"/>
        <end position="25"/>
    </location>
</feature>
<evidence type="ECO:0000313" key="3">
    <source>
        <dbReference type="EMBL" id="QLQ78766.1"/>
    </source>
</evidence>
<dbReference type="EMBL" id="CP059268">
    <property type="protein sequence ID" value="QLQ78766.1"/>
    <property type="molecule type" value="Genomic_DNA"/>
</dbReference>
<reference evidence="3 4" key="1">
    <citation type="submission" date="2020-06" db="EMBL/GenBank/DDBJ databases">
        <title>The yeast mating-type switching endonuclease HO is a domesticated member of an unorthodox homing genetic element family.</title>
        <authorList>
            <person name="Coughlan A.Y."/>
            <person name="Lombardi L."/>
            <person name="Braun-Galleani S."/>
            <person name="Martos A.R."/>
            <person name="Galeote V."/>
            <person name="Bigey F."/>
            <person name="Dequin S."/>
            <person name="Byrne K.P."/>
            <person name="Wolfe K.H."/>
        </authorList>
    </citation>
    <scope>NUCLEOTIDE SEQUENCE [LARGE SCALE GENOMIC DNA]</scope>
    <source>
        <strain evidence="3 4">CBS2947</strain>
    </source>
</reference>
<evidence type="ECO:0000256" key="1">
    <source>
        <dbReference type="SAM" id="MobiDB-lite"/>
    </source>
</evidence>
<feature type="compositionally biased region" description="Basic and acidic residues" evidence="1">
    <location>
        <begin position="53"/>
        <end position="64"/>
    </location>
</feature>